<dbReference type="Gene3D" id="1.10.287.130">
    <property type="match status" value="1"/>
</dbReference>
<keyword evidence="7" id="KW-0472">Membrane</keyword>
<dbReference type="GO" id="GO:0000155">
    <property type="term" value="F:phosphorelay sensor kinase activity"/>
    <property type="evidence" value="ECO:0007669"/>
    <property type="project" value="InterPro"/>
</dbReference>
<dbReference type="SUPFAM" id="SSF47384">
    <property type="entry name" value="Homodimeric domain of signal transducing histidine kinase"/>
    <property type="match status" value="1"/>
</dbReference>
<gene>
    <name evidence="10" type="ORF">JIN87_24245</name>
</gene>
<dbReference type="Pfam" id="PF00512">
    <property type="entry name" value="HisKA"/>
    <property type="match status" value="1"/>
</dbReference>
<comment type="caution">
    <text evidence="10">The sequence shown here is derived from an EMBL/GenBank/DDBJ whole genome shotgun (WGS) entry which is preliminary data.</text>
</comment>
<keyword evidence="7" id="KW-1133">Transmembrane helix</keyword>
<dbReference type="SMART" id="SM00448">
    <property type="entry name" value="REC"/>
    <property type="match status" value="1"/>
</dbReference>
<evidence type="ECO:0000256" key="5">
    <source>
        <dbReference type="PROSITE-ProRule" id="PRU00169"/>
    </source>
</evidence>
<dbReference type="InterPro" id="IPR036097">
    <property type="entry name" value="HisK_dim/P_sf"/>
</dbReference>
<dbReference type="InterPro" id="IPR003661">
    <property type="entry name" value="HisK_dim/P_dom"/>
</dbReference>
<feature type="modified residue" description="4-aspartylphosphate" evidence="5">
    <location>
        <position position="523"/>
    </location>
</feature>
<feature type="domain" description="Response regulatory" evidence="9">
    <location>
        <begin position="474"/>
        <end position="590"/>
    </location>
</feature>
<dbReference type="EMBL" id="JAENIL010000066">
    <property type="protein sequence ID" value="MBK1880017.1"/>
    <property type="molecule type" value="Genomic_DNA"/>
</dbReference>
<dbReference type="CDD" id="cd00082">
    <property type="entry name" value="HisKA"/>
    <property type="match status" value="1"/>
</dbReference>
<dbReference type="Gene3D" id="3.40.50.2300">
    <property type="match status" value="1"/>
</dbReference>
<dbReference type="InterPro" id="IPR001789">
    <property type="entry name" value="Sig_transdc_resp-reg_receiver"/>
</dbReference>
<keyword evidence="7" id="KW-0812">Transmembrane</keyword>
<feature type="transmembrane region" description="Helical" evidence="7">
    <location>
        <begin position="30"/>
        <end position="48"/>
    </location>
</feature>
<protein>
    <recommendedName>
        <fullName evidence="2">histidine kinase</fullName>
        <ecNumber evidence="2">2.7.13.3</ecNumber>
    </recommendedName>
</protein>
<dbReference type="PRINTS" id="PR00344">
    <property type="entry name" value="BCTRLSENSOR"/>
</dbReference>
<dbReference type="InterPro" id="IPR011006">
    <property type="entry name" value="CheY-like_superfamily"/>
</dbReference>
<evidence type="ECO:0000256" key="6">
    <source>
        <dbReference type="SAM" id="Coils"/>
    </source>
</evidence>
<keyword evidence="4" id="KW-0902">Two-component regulatory system</keyword>
<dbReference type="InterPro" id="IPR003594">
    <property type="entry name" value="HATPase_dom"/>
</dbReference>
<keyword evidence="11" id="KW-1185">Reference proteome</keyword>
<feature type="transmembrane region" description="Helical" evidence="7">
    <location>
        <begin position="7"/>
        <end position="24"/>
    </location>
</feature>
<dbReference type="InterPro" id="IPR004358">
    <property type="entry name" value="Sig_transdc_His_kin-like_C"/>
</dbReference>
<feature type="transmembrane region" description="Helical" evidence="7">
    <location>
        <begin position="108"/>
        <end position="129"/>
    </location>
</feature>
<dbReference type="PROSITE" id="PS50109">
    <property type="entry name" value="HIS_KIN"/>
    <property type="match status" value="1"/>
</dbReference>
<feature type="coiled-coil region" evidence="6">
    <location>
        <begin position="166"/>
        <end position="221"/>
    </location>
</feature>
<dbReference type="SUPFAM" id="SSF55874">
    <property type="entry name" value="ATPase domain of HSP90 chaperone/DNA topoisomerase II/histidine kinase"/>
    <property type="match status" value="1"/>
</dbReference>
<evidence type="ECO:0000256" key="1">
    <source>
        <dbReference type="ARBA" id="ARBA00000085"/>
    </source>
</evidence>
<dbReference type="EC" id="2.7.13.3" evidence="2"/>
<name>A0A934S592_9BACT</name>
<dbReference type="PANTHER" id="PTHR45339">
    <property type="entry name" value="HYBRID SIGNAL TRANSDUCTION HISTIDINE KINASE J"/>
    <property type="match status" value="1"/>
</dbReference>
<reference evidence="10" key="1">
    <citation type="submission" date="2021-01" db="EMBL/GenBank/DDBJ databases">
        <title>Modified the classification status of verrucomicrobia.</title>
        <authorList>
            <person name="Feng X."/>
        </authorList>
    </citation>
    <scope>NUCLEOTIDE SEQUENCE</scope>
    <source>
        <strain evidence="10">KCTC 13126</strain>
    </source>
</reference>
<dbReference type="PROSITE" id="PS50110">
    <property type="entry name" value="RESPONSE_REGULATORY"/>
    <property type="match status" value="1"/>
</dbReference>
<evidence type="ECO:0000313" key="10">
    <source>
        <dbReference type="EMBL" id="MBK1880017.1"/>
    </source>
</evidence>
<evidence type="ECO:0000313" key="11">
    <source>
        <dbReference type="Proteomes" id="UP000617628"/>
    </source>
</evidence>
<comment type="catalytic activity">
    <reaction evidence="1">
        <text>ATP + protein L-histidine = ADP + protein N-phospho-L-histidine.</text>
        <dbReference type="EC" id="2.7.13.3"/>
    </reaction>
</comment>
<dbReference type="SMART" id="SM00388">
    <property type="entry name" value="HisKA"/>
    <property type="match status" value="1"/>
</dbReference>
<keyword evidence="3 5" id="KW-0597">Phosphoprotein</keyword>
<dbReference type="Gene3D" id="3.30.565.10">
    <property type="entry name" value="Histidine kinase-like ATPase, C-terminal domain"/>
    <property type="match status" value="1"/>
</dbReference>
<evidence type="ECO:0000259" key="8">
    <source>
        <dbReference type="PROSITE" id="PS50109"/>
    </source>
</evidence>
<evidence type="ECO:0000259" key="9">
    <source>
        <dbReference type="PROSITE" id="PS50110"/>
    </source>
</evidence>
<organism evidence="10 11">
    <name type="scientific">Pelagicoccus mobilis</name>
    <dbReference type="NCBI Taxonomy" id="415221"/>
    <lineage>
        <taxon>Bacteria</taxon>
        <taxon>Pseudomonadati</taxon>
        <taxon>Verrucomicrobiota</taxon>
        <taxon>Opitutia</taxon>
        <taxon>Puniceicoccales</taxon>
        <taxon>Pelagicoccaceae</taxon>
        <taxon>Pelagicoccus</taxon>
    </lineage>
</organism>
<accession>A0A934S592</accession>
<keyword evidence="6" id="KW-0175">Coiled coil</keyword>
<dbReference type="CDD" id="cd16922">
    <property type="entry name" value="HATPase_EvgS-ArcB-TorS-like"/>
    <property type="match status" value="1"/>
</dbReference>
<dbReference type="Pfam" id="PF02518">
    <property type="entry name" value="HATPase_c"/>
    <property type="match status" value="1"/>
</dbReference>
<feature type="transmembrane region" description="Helical" evidence="7">
    <location>
        <begin position="141"/>
        <end position="164"/>
    </location>
</feature>
<dbReference type="SMART" id="SM00387">
    <property type="entry name" value="HATPase_c"/>
    <property type="match status" value="1"/>
</dbReference>
<dbReference type="SUPFAM" id="SSF103473">
    <property type="entry name" value="MFS general substrate transporter"/>
    <property type="match status" value="1"/>
</dbReference>
<dbReference type="Pfam" id="PF00072">
    <property type="entry name" value="Response_reg"/>
    <property type="match status" value="1"/>
</dbReference>
<evidence type="ECO:0000256" key="2">
    <source>
        <dbReference type="ARBA" id="ARBA00012438"/>
    </source>
</evidence>
<sequence>MNTCAKYSLVLVTPIYLMTLFRSLSVRWDWSSNLHTLCFLILIAAVLLRNKISPNLQSGAILTVSLIASAAGLASLGLLSSSPILLVGFAVLSAIFVGLYWSITFTTLATLATLLISEAFIRGHLSYTIDELSYLHSRTPWLIKAIHIAAIGLLVAYIVSWIFTSLQKTISKLRENERELAHSNNQLQKQAAQLEEQATQLEEQAETLKEERDKAQAASRAKDQFLSVVSHELRTPLNPVIGFLGLIKSENELPPESREQLEVVLQSSEHLLRMIDQVVDFSELDRGELIIKPSSFPLDQLKSELAFRLSNDAKKSQLDLQIHNKAAPGTNIEIDKSRLLQVVGEIGTNALKFTSQGSVEISIELGDTDTPETKKLRIQVSDTGIGIPQESLVSIFDPFTQAETTRTRNFGGFGLGLAFCDQVVKALGGTLFIASEVDKGTRVTIEIPVQANAAQSPAKRPKAKTKPKFSAPYEILVVEDSPTNQKVVTSLLKRMGAQTTCADNGRIALEILEQRTFDAILMDLSMPEMDGITATREIRKRDELDTIPIVALTAHSYSSAEAECMDAGMNGFLTKPVKANKLFETLARELRSAPEEAA</sequence>
<feature type="domain" description="Histidine kinase" evidence="8">
    <location>
        <begin position="228"/>
        <end position="451"/>
    </location>
</feature>
<dbReference type="InterPro" id="IPR036259">
    <property type="entry name" value="MFS_trans_sf"/>
</dbReference>
<evidence type="ECO:0000256" key="7">
    <source>
        <dbReference type="SAM" id="Phobius"/>
    </source>
</evidence>
<dbReference type="Proteomes" id="UP000617628">
    <property type="component" value="Unassembled WGS sequence"/>
</dbReference>
<dbReference type="InterPro" id="IPR036890">
    <property type="entry name" value="HATPase_C_sf"/>
</dbReference>
<dbReference type="PANTHER" id="PTHR45339:SF1">
    <property type="entry name" value="HYBRID SIGNAL TRANSDUCTION HISTIDINE KINASE J"/>
    <property type="match status" value="1"/>
</dbReference>
<evidence type="ECO:0000256" key="3">
    <source>
        <dbReference type="ARBA" id="ARBA00022553"/>
    </source>
</evidence>
<feature type="transmembrane region" description="Helical" evidence="7">
    <location>
        <begin position="60"/>
        <end position="78"/>
    </location>
</feature>
<dbReference type="AlphaFoldDB" id="A0A934S592"/>
<dbReference type="InterPro" id="IPR005467">
    <property type="entry name" value="His_kinase_dom"/>
</dbReference>
<evidence type="ECO:0000256" key="4">
    <source>
        <dbReference type="ARBA" id="ARBA00023012"/>
    </source>
</evidence>
<proteinExistence type="predicted"/>
<dbReference type="CDD" id="cd17546">
    <property type="entry name" value="REC_hyHK_CKI1_RcsC-like"/>
    <property type="match status" value="1"/>
</dbReference>
<dbReference type="SUPFAM" id="SSF52172">
    <property type="entry name" value="CheY-like"/>
    <property type="match status" value="1"/>
</dbReference>